<dbReference type="Gene3D" id="3.40.640.10">
    <property type="entry name" value="Type I PLP-dependent aspartate aminotransferase-like (Major domain)"/>
    <property type="match status" value="1"/>
</dbReference>
<dbReference type="InterPro" id="IPR004839">
    <property type="entry name" value="Aminotransferase_I/II_large"/>
</dbReference>
<evidence type="ECO:0000256" key="4">
    <source>
        <dbReference type="ARBA" id="ARBA00012285"/>
    </source>
</evidence>
<evidence type="ECO:0000256" key="1">
    <source>
        <dbReference type="ARBA" id="ARBA00001933"/>
    </source>
</evidence>
<dbReference type="Pfam" id="PF00155">
    <property type="entry name" value="Aminotran_1_2"/>
    <property type="match status" value="1"/>
</dbReference>
<organism evidence="11 12">
    <name type="scientific">Allorhizobium taibaishanense</name>
    <dbReference type="NCBI Taxonomy" id="887144"/>
    <lineage>
        <taxon>Bacteria</taxon>
        <taxon>Pseudomonadati</taxon>
        <taxon>Pseudomonadota</taxon>
        <taxon>Alphaproteobacteria</taxon>
        <taxon>Hyphomicrobiales</taxon>
        <taxon>Rhizobiaceae</taxon>
        <taxon>Rhizobium/Agrobacterium group</taxon>
        <taxon>Allorhizobium</taxon>
    </lineage>
</organism>
<dbReference type="EMBL" id="JACIED010000001">
    <property type="protein sequence ID" value="MBB4005967.1"/>
    <property type="molecule type" value="Genomic_DNA"/>
</dbReference>
<comment type="catalytic activity">
    <reaction evidence="9">
        <text>O-phospho-L-threonine + H(+) = (R)-1-aminopropan-2-yl phosphate + CO2</text>
        <dbReference type="Rhea" id="RHEA:11492"/>
        <dbReference type="ChEBI" id="CHEBI:15378"/>
        <dbReference type="ChEBI" id="CHEBI:16526"/>
        <dbReference type="ChEBI" id="CHEBI:58563"/>
        <dbReference type="ChEBI" id="CHEBI:58675"/>
        <dbReference type="EC" id="4.1.1.81"/>
    </reaction>
</comment>
<dbReference type="Proteomes" id="UP000544107">
    <property type="component" value="Unassembled WGS sequence"/>
</dbReference>
<dbReference type="RefSeq" id="WP_210288951.1">
    <property type="nucleotide sequence ID" value="NZ_JACIED010000001.1"/>
</dbReference>
<evidence type="ECO:0000256" key="9">
    <source>
        <dbReference type="ARBA" id="ARBA00048531"/>
    </source>
</evidence>
<evidence type="ECO:0000313" key="12">
    <source>
        <dbReference type="Proteomes" id="UP000544107"/>
    </source>
</evidence>
<protein>
    <recommendedName>
        <fullName evidence="4">threonine-phosphate decarboxylase</fullName>
        <ecNumber evidence="4">4.1.1.81</ecNumber>
    </recommendedName>
    <alternativeName>
        <fullName evidence="8">L-threonine-O-3-phosphate decarboxylase</fullName>
    </alternativeName>
</protein>
<dbReference type="NCBIfam" id="TIGR01140">
    <property type="entry name" value="L_thr_O3P_dcar"/>
    <property type="match status" value="1"/>
</dbReference>
<dbReference type="UniPathway" id="UPA00148"/>
<keyword evidence="5" id="KW-0169">Cobalamin biosynthesis</keyword>
<dbReference type="EC" id="4.1.1.81" evidence="4"/>
<dbReference type="SUPFAM" id="SSF53383">
    <property type="entry name" value="PLP-dependent transferases"/>
    <property type="match status" value="1"/>
</dbReference>
<reference evidence="11 12" key="1">
    <citation type="submission" date="2020-08" db="EMBL/GenBank/DDBJ databases">
        <title>Genomic Encyclopedia of Type Strains, Phase IV (KMG-IV): sequencing the most valuable type-strain genomes for metagenomic binning, comparative biology and taxonomic classification.</title>
        <authorList>
            <person name="Goeker M."/>
        </authorList>
    </citation>
    <scope>NUCLEOTIDE SEQUENCE [LARGE SCALE GENOMIC DNA]</scope>
    <source>
        <strain evidence="11 12">DSM 100021</strain>
    </source>
</reference>
<dbReference type="Gene3D" id="3.90.1150.10">
    <property type="entry name" value="Aspartate Aminotransferase, domain 1"/>
    <property type="match status" value="1"/>
</dbReference>
<comment type="caution">
    <text evidence="11">The sequence shown here is derived from an EMBL/GenBank/DDBJ whole genome shotgun (WGS) entry which is preliminary data.</text>
</comment>
<sequence>MSTDVMAPIAHGGGLATAARRYGGRIEDWLDLSTGINPCPPDLPAIDARAWHRLPDREREEAARLAARVFYGSGSILPLPVPGTQSVIQLLPRLLKTGARAAILGPTYGEYARSLALGGVAVDQIDTLEAVTPAHGLVVVVNPNNPTGRLIATSDLAALARRLAASGGLLLVDEAFADVEPQSSLASVAADHDNLLLFRSFGKFFGLAGLRLGFVIAQEPILERFAEWLGPWAVSGPALAVASELFAGDCQVIRERIFARKAGLDEALASAGMNVLGGTPLFALVDHPDAASLHAHLARHHILTRAFDYAPSWLRIGLAPDEAADARLGAALQAYQP</sequence>
<dbReference type="InterPro" id="IPR004838">
    <property type="entry name" value="NHTrfase_class1_PyrdxlP-BS"/>
</dbReference>
<evidence type="ECO:0000256" key="8">
    <source>
        <dbReference type="ARBA" id="ARBA00029996"/>
    </source>
</evidence>
<keyword evidence="7" id="KW-0456">Lyase</keyword>
<dbReference type="PROSITE" id="PS00105">
    <property type="entry name" value="AA_TRANSFER_CLASS_1"/>
    <property type="match status" value="1"/>
</dbReference>
<feature type="domain" description="Aminotransferase class I/classII large" evidence="10">
    <location>
        <begin position="47"/>
        <end position="323"/>
    </location>
</feature>
<dbReference type="PANTHER" id="PTHR42885">
    <property type="entry name" value="HISTIDINOL-PHOSPHATE AMINOTRANSFERASE-RELATED"/>
    <property type="match status" value="1"/>
</dbReference>
<evidence type="ECO:0000313" key="11">
    <source>
        <dbReference type="EMBL" id="MBB4005967.1"/>
    </source>
</evidence>
<dbReference type="InterPro" id="IPR005860">
    <property type="entry name" value="CobD"/>
</dbReference>
<evidence type="ECO:0000256" key="3">
    <source>
        <dbReference type="ARBA" id="ARBA00004953"/>
    </source>
</evidence>
<dbReference type="PANTHER" id="PTHR42885:SF1">
    <property type="entry name" value="THREONINE-PHOSPHATE DECARBOXYLASE"/>
    <property type="match status" value="1"/>
</dbReference>
<dbReference type="InterPro" id="IPR015422">
    <property type="entry name" value="PyrdxlP-dep_Trfase_small"/>
</dbReference>
<dbReference type="InterPro" id="IPR015421">
    <property type="entry name" value="PyrdxlP-dep_Trfase_major"/>
</dbReference>
<evidence type="ECO:0000256" key="2">
    <source>
        <dbReference type="ARBA" id="ARBA00003444"/>
    </source>
</evidence>
<comment type="cofactor">
    <cofactor evidence="1">
        <name>pyridoxal 5'-phosphate</name>
        <dbReference type="ChEBI" id="CHEBI:597326"/>
    </cofactor>
</comment>
<proteinExistence type="predicted"/>
<dbReference type="GO" id="GO:0009236">
    <property type="term" value="P:cobalamin biosynthetic process"/>
    <property type="evidence" value="ECO:0007669"/>
    <property type="project" value="UniProtKB-UniPathway"/>
</dbReference>
<accession>A0A7W6HJB6</accession>
<evidence type="ECO:0000256" key="7">
    <source>
        <dbReference type="ARBA" id="ARBA00023239"/>
    </source>
</evidence>
<keyword evidence="6" id="KW-0663">Pyridoxal phosphate</keyword>
<dbReference type="InterPro" id="IPR015424">
    <property type="entry name" value="PyrdxlP-dep_Trfase"/>
</dbReference>
<dbReference type="GO" id="GO:0030170">
    <property type="term" value="F:pyridoxal phosphate binding"/>
    <property type="evidence" value="ECO:0007669"/>
    <property type="project" value="InterPro"/>
</dbReference>
<evidence type="ECO:0000256" key="5">
    <source>
        <dbReference type="ARBA" id="ARBA00022573"/>
    </source>
</evidence>
<dbReference type="GO" id="GO:0048472">
    <property type="term" value="F:threonine-phosphate decarboxylase activity"/>
    <property type="evidence" value="ECO:0007669"/>
    <property type="project" value="UniProtKB-EC"/>
</dbReference>
<gene>
    <name evidence="11" type="ORF">GGQ71_000203</name>
</gene>
<comment type="pathway">
    <text evidence="3">Cofactor biosynthesis; adenosylcobalamin biosynthesis.</text>
</comment>
<comment type="function">
    <text evidence="2">Decarboxylates L-threonine-O-3-phosphate to yield (R)-1-amino-2-propanol O-2-phosphate, the precursor for the linkage between the nucleotide loop and the corrin ring in cobalamin.</text>
</comment>
<dbReference type="CDD" id="cd00609">
    <property type="entry name" value="AAT_like"/>
    <property type="match status" value="1"/>
</dbReference>
<name>A0A7W6HJB6_9HYPH</name>
<dbReference type="AlphaFoldDB" id="A0A7W6HJB6"/>
<evidence type="ECO:0000256" key="6">
    <source>
        <dbReference type="ARBA" id="ARBA00022898"/>
    </source>
</evidence>
<evidence type="ECO:0000259" key="10">
    <source>
        <dbReference type="Pfam" id="PF00155"/>
    </source>
</evidence>